<dbReference type="InterPro" id="IPR013324">
    <property type="entry name" value="RNA_pol_sigma_r3/r4-like"/>
</dbReference>
<comment type="similarity">
    <text evidence="1">Belongs to the sigma-70 factor family. ECF subfamily.</text>
</comment>
<evidence type="ECO:0000313" key="8">
    <source>
        <dbReference type="Proteomes" id="UP000184388"/>
    </source>
</evidence>
<proteinExistence type="inferred from homology"/>
<accession>A0A9X8N9L3</accession>
<dbReference type="InterPro" id="IPR036388">
    <property type="entry name" value="WH-like_DNA-bd_sf"/>
</dbReference>
<organism evidence="7 8">
    <name type="scientific">Streptomyces yunnanensis</name>
    <dbReference type="NCBI Taxonomy" id="156453"/>
    <lineage>
        <taxon>Bacteria</taxon>
        <taxon>Bacillati</taxon>
        <taxon>Actinomycetota</taxon>
        <taxon>Actinomycetes</taxon>
        <taxon>Kitasatosporales</taxon>
        <taxon>Streptomycetaceae</taxon>
        <taxon>Streptomyces</taxon>
    </lineage>
</organism>
<dbReference type="Pfam" id="PF08281">
    <property type="entry name" value="Sigma70_r4_2"/>
    <property type="match status" value="1"/>
</dbReference>
<evidence type="ECO:0000256" key="5">
    <source>
        <dbReference type="SAM" id="MobiDB-lite"/>
    </source>
</evidence>
<evidence type="ECO:0000256" key="4">
    <source>
        <dbReference type="ARBA" id="ARBA00023163"/>
    </source>
</evidence>
<dbReference type="GO" id="GO:0016987">
    <property type="term" value="F:sigma factor activity"/>
    <property type="evidence" value="ECO:0007669"/>
    <property type="project" value="UniProtKB-KW"/>
</dbReference>
<sequence length="289" mass="32045">MCYRITGVSCTCHYPFGGAVTGNCHHAPSATDSACGSPPGLDRERRHAHGKTSTEDSVEDPLDTQVVALLKAVAPTPSEWAAIDDALARYGYTILRSWIAHGTVFARVRKLTGIRLPALPGPLAEPDAPCELASMTVAVALTCFRRTLRKKAWDPQRGAGVRTFFVGQCLLSFPNEYRRWLREHPIEEQPTDLWTEPARMWEDNRSSDPANIVTTRSEVRDALCDVDQRTQTALWAFATGYSHREIAALLGTTPKSVEMLLYRCRRRHAQRSPAPPSRCRSPHDPALSG</sequence>
<feature type="region of interest" description="Disordered" evidence="5">
    <location>
        <begin position="31"/>
        <end position="59"/>
    </location>
</feature>
<dbReference type="InterPro" id="IPR013249">
    <property type="entry name" value="RNA_pol_sigma70_r4_t2"/>
</dbReference>
<reference evidence="8" key="1">
    <citation type="submission" date="2016-11" db="EMBL/GenBank/DDBJ databases">
        <authorList>
            <person name="Jaros S."/>
            <person name="Januszkiewicz K."/>
            <person name="Wedrychowicz H."/>
        </authorList>
    </citation>
    <scope>NUCLEOTIDE SEQUENCE [LARGE SCALE GENOMIC DNA]</scope>
    <source>
        <strain evidence="8">CGMCC 4.3555</strain>
    </source>
</reference>
<feature type="domain" description="RNA polymerase sigma factor 70 region 4 type 2" evidence="6">
    <location>
        <begin position="218"/>
        <end position="267"/>
    </location>
</feature>
<feature type="region of interest" description="Disordered" evidence="5">
    <location>
        <begin position="268"/>
        <end position="289"/>
    </location>
</feature>
<evidence type="ECO:0000256" key="2">
    <source>
        <dbReference type="ARBA" id="ARBA00023015"/>
    </source>
</evidence>
<evidence type="ECO:0000256" key="1">
    <source>
        <dbReference type="ARBA" id="ARBA00010641"/>
    </source>
</evidence>
<dbReference type="Gene3D" id="1.10.10.10">
    <property type="entry name" value="Winged helix-like DNA-binding domain superfamily/Winged helix DNA-binding domain"/>
    <property type="match status" value="1"/>
</dbReference>
<keyword evidence="4" id="KW-0804">Transcription</keyword>
<dbReference type="SUPFAM" id="SSF88659">
    <property type="entry name" value="Sigma3 and sigma4 domains of RNA polymerase sigma factors"/>
    <property type="match status" value="1"/>
</dbReference>
<keyword evidence="3" id="KW-0731">Sigma factor</keyword>
<protein>
    <recommendedName>
        <fullName evidence="6">RNA polymerase sigma factor 70 region 4 type 2 domain-containing protein</fullName>
    </recommendedName>
</protein>
<evidence type="ECO:0000256" key="3">
    <source>
        <dbReference type="ARBA" id="ARBA00023082"/>
    </source>
</evidence>
<keyword evidence="2" id="KW-0805">Transcription regulation</keyword>
<evidence type="ECO:0000313" key="7">
    <source>
        <dbReference type="EMBL" id="SHN34175.1"/>
    </source>
</evidence>
<comment type="caution">
    <text evidence="7">The sequence shown here is derived from an EMBL/GenBank/DDBJ whole genome shotgun (WGS) entry which is preliminary data.</text>
</comment>
<dbReference type="AlphaFoldDB" id="A0A9X8N9L3"/>
<dbReference type="EMBL" id="FRBK01000043">
    <property type="protein sequence ID" value="SHN34175.1"/>
    <property type="molecule type" value="Genomic_DNA"/>
</dbReference>
<dbReference type="GO" id="GO:0003677">
    <property type="term" value="F:DNA binding"/>
    <property type="evidence" value="ECO:0007669"/>
    <property type="project" value="InterPro"/>
</dbReference>
<dbReference type="Proteomes" id="UP000184388">
    <property type="component" value="Unassembled WGS sequence"/>
</dbReference>
<evidence type="ECO:0000259" key="6">
    <source>
        <dbReference type="Pfam" id="PF08281"/>
    </source>
</evidence>
<dbReference type="GO" id="GO:0006352">
    <property type="term" value="P:DNA-templated transcription initiation"/>
    <property type="evidence" value="ECO:0007669"/>
    <property type="project" value="InterPro"/>
</dbReference>
<gene>
    <name evidence="7" type="ORF">SAMN05216268_1432</name>
</gene>
<name>A0A9X8N9L3_9ACTN</name>